<dbReference type="Gene3D" id="1.25.40.20">
    <property type="entry name" value="Ankyrin repeat-containing domain"/>
    <property type="match status" value="1"/>
</dbReference>
<comment type="caution">
    <text evidence="3">The sequence shown here is derived from an EMBL/GenBank/DDBJ whole genome shotgun (WGS) entry which is preliminary data.</text>
</comment>
<dbReference type="STRING" id="43335.A0A4U5QL97"/>
<dbReference type="SMART" id="SM00248">
    <property type="entry name" value="ANK"/>
    <property type="match status" value="1"/>
</dbReference>
<dbReference type="EMBL" id="RCHU01000206">
    <property type="protein sequence ID" value="TKS11530.1"/>
    <property type="molecule type" value="Genomic_DNA"/>
</dbReference>
<proteinExistence type="predicted"/>
<dbReference type="AlphaFoldDB" id="A0A4U5QL97"/>
<dbReference type="Pfam" id="PF00023">
    <property type="entry name" value="Ank"/>
    <property type="match status" value="1"/>
</dbReference>
<name>A0A4U5QL97_POPAL</name>
<dbReference type="PROSITE" id="PS50088">
    <property type="entry name" value="ANK_REPEAT"/>
    <property type="match status" value="1"/>
</dbReference>
<reference evidence="3" key="1">
    <citation type="submission" date="2018-10" db="EMBL/GenBank/DDBJ databases">
        <title>Population genomic analysis revealed the cold adaptation of white poplar.</title>
        <authorList>
            <person name="Liu Y.-J."/>
        </authorList>
    </citation>
    <scope>NUCLEOTIDE SEQUENCE [LARGE SCALE GENOMIC DNA]</scope>
    <source>
        <strain evidence="3">PAL-ZL1</strain>
    </source>
</reference>
<sequence length="273" mass="30017">MKIVDEILRNRDLEALINEKDYDGNTPLHLAAMYGRPEIVQALVSDKRVDKRIVNNEKLKPSGVVAKLLQGGRIEAPKSDGMPTWRPLLMRRAPISSHPQRCQRGRRIAKNLAPGNQTAPPPNSHSFVFLFFNLSPADHQDNSLSSNFFPFSHRTSLPGRSPASDFVFLLPPGGSALQRSTFFLQQRQLLLTADGPSSSPPTRERAGLFPSPQTHGFLLRPAAAAPSPSTVSVFPFDLFHNNRPAADLIASHSSPDTAPTEANRRSATLLLHD</sequence>
<protein>
    <submittedName>
        <fullName evidence="3">Uncharacterized protein</fullName>
    </submittedName>
</protein>
<keyword evidence="1" id="KW-0040">ANK repeat</keyword>
<gene>
    <name evidence="3" type="ORF">D5086_0000072630</name>
</gene>
<dbReference type="InterPro" id="IPR036770">
    <property type="entry name" value="Ankyrin_rpt-contain_sf"/>
</dbReference>
<dbReference type="SUPFAM" id="SSF48403">
    <property type="entry name" value="Ankyrin repeat"/>
    <property type="match status" value="1"/>
</dbReference>
<evidence type="ECO:0000256" key="1">
    <source>
        <dbReference type="PROSITE-ProRule" id="PRU00023"/>
    </source>
</evidence>
<dbReference type="PROSITE" id="PS50297">
    <property type="entry name" value="ANK_REP_REGION"/>
    <property type="match status" value="1"/>
</dbReference>
<feature type="repeat" description="ANK" evidence="1">
    <location>
        <begin position="23"/>
        <end position="45"/>
    </location>
</feature>
<accession>A0A4U5QL97</accession>
<dbReference type="InterPro" id="IPR002110">
    <property type="entry name" value="Ankyrin_rpt"/>
</dbReference>
<feature type="region of interest" description="Disordered" evidence="2">
    <location>
        <begin position="250"/>
        <end position="273"/>
    </location>
</feature>
<evidence type="ECO:0000256" key="2">
    <source>
        <dbReference type="SAM" id="MobiDB-lite"/>
    </source>
</evidence>
<evidence type="ECO:0000313" key="3">
    <source>
        <dbReference type="EMBL" id="TKS11530.1"/>
    </source>
</evidence>
<organism evidence="3">
    <name type="scientific">Populus alba</name>
    <name type="common">White poplar</name>
    <dbReference type="NCBI Taxonomy" id="43335"/>
    <lineage>
        <taxon>Eukaryota</taxon>
        <taxon>Viridiplantae</taxon>
        <taxon>Streptophyta</taxon>
        <taxon>Embryophyta</taxon>
        <taxon>Tracheophyta</taxon>
        <taxon>Spermatophyta</taxon>
        <taxon>Magnoliopsida</taxon>
        <taxon>eudicotyledons</taxon>
        <taxon>Gunneridae</taxon>
        <taxon>Pentapetalae</taxon>
        <taxon>rosids</taxon>
        <taxon>fabids</taxon>
        <taxon>Malpighiales</taxon>
        <taxon>Salicaceae</taxon>
        <taxon>Saliceae</taxon>
        <taxon>Populus</taxon>
    </lineage>
</organism>